<reference evidence="6 7" key="1">
    <citation type="submission" date="2018-04" db="EMBL/GenBank/DDBJ databases">
        <title>Massilia violaceinigra sp. nov., a novel purple-pigmented bacterium isolated from Tianshan glacier, Xinjiang, China.</title>
        <authorList>
            <person name="Wang H."/>
        </authorList>
    </citation>
    <scope>NUCLEOTIDE SEQUENCE [LARGE SCALE GENOMIC DNA]</scope>
    <source>
        <strain evidence="6 7">B448-2</strain>
    </source>
</reference>
<dbReference type="OrthoDB" id="9809772at2"/>
<dbReference type="GO" id="GO:0003677">
    <property type="term" value="F:DNA binding"/>
    <property type="evidence" value="ECO:0007669"/>
    <property type="project" value="UniProtKB-KW"/>
</dbReference>
<evidence type="ECO:0000256" key="3">
    <source>
        <dbReference type="ARBA" id="ARBA00023163"/>
    </source>
</evidence>
<evidence type="ECO:0000313" key="7">
    <source>
        <dbReference type="Proteomes" id="UP000241421"/>
    </source>
</evidence>
<dbReference type="RefSeq" id="WP_106756920.1">
    <property type="nucleotide sequence ID" value="NZ_PXWF02000108.1"/>
</dbReference>
<sequence length="200" mass="20272">MKTTDARTRLVGAMVDALQRRGLHGSGLTELLAAAGAPKGVMYHHFPGGKTELAVTAIGATVARLCHSLDQALDAAPGDAKDPGAALMAWVGGAQQKLDASNYERGCPLATIALETTAADTAIRAALADGFATLRARIAAALVRAGYAEAGARAMAALLVAAYEGGLLQARVAGNPEPMSLVRDALLCVLNSGALKGATK</sequence>
<dbReference type="SUPFAM" id="SSF46689">
    <property type="entry name" value="Homeodomain-like"/>
    <property type="match status" value="1"/>
</dbReference>
<protein>
    <submittedName>
        <fullName evidence="6">TetR/AcrR family transcriptional regulator</fullName>
    </submittedName>
</protein>
<dbReference type="InterPro" id="IPR054156">
    <property type="entry name" value="YxaF_TetR_C"/>
</dbReference>
<evidence type="ECO:0000313" key="6">
    <source>
        <dbReference type="EMBL" id="PWF49173.1"/>
    </source>
</evidence>
<keyword evidence="7" id="KW-1185">Reference proteome</keyword>
<organism evidence="6 7">
    <name type="scientific">Massilia glaciei</name>
    <dbReference type="NCBI Taxonomy" id="1524097"/>
    <lineage>
        <taxon>Bacteria</taxon>
        <taxon>Pseudomonadati</taxon>
        <taxon>Pseudomonadota</taxon>
        <taxon>Betaproteobacteria</taxon>
        <taxon>Burkholderiales</taxon>
        <taxon>Oxalobacteraceae</taxon>
        <taxon>Telluria group</taxon>
        <taxon>Massilia</taxon>
    </lineage>
</organism>
<keyword evidence="3" id="KW-0804">Transcription</keyword>
<keyword evidence="2" id="KW-0238">DNA-binding</keyword>
<dbReference type="PANTHER" id="PTHR47506:SF3">
    <property type="entry name" value="HTH-TYPE TRANSCRIPTIONAL REGULATOR LMRA"/>
    <property type="match status" value="1"/>
</dbReference>
<dbReference type="Proteomes" id="UP000241421">
    <property type="component" value="Unassembled WGS sequence"/>
</dbReference>
<proteinExistence type="predicted"/>
<dbReference type="AlphaFoldDB" id="A0A2U2HNU7"/>
<dbReference type="Pfam" id="PF21993">
    <property type="entry name" value="TetR_C_13_2"/>
    <property type="match status" value="1"/>
</dbReference>
<name>A0A2U2HNU7_9BURK</name>
<dbReference type="InterPro" id="IPR009057">
    <property type="entry name" value="Homeodomain-like_sf"/>
</dbReference>
<keyword evidence="1" id="KW-0805">Transcription regulation</keyword>
<dbReference type="InterPro" id="IPR036271">
    <property type="entry name" value="Tet_transcr_reg_TetR-rel_C_sf"/>
</dbReference>
<evidence type="ECO:0000256" key="1">
    <source>
        <dbReference type="ARBA" id="ARBA00023015"/>
    </source>
</evidence>
<dbReference type="SUPFAM" id="SSF48498">
    <property type="entry name" value="Tetracyclin repressor-like, C-terminal domain"/>
    <property type="match status" value="1"/>
</dbReference>
<evidence type="ECO:0000259" key="5">
    <source>
        <dbReference type="Pfam" id="PF21993"/>
    </source>
</evidence>
<dbReference type="Gene3D" id="1.10.357.10">
    <property type="entry name" value="Tetracycline Repressor, domain 2"/>
    <property type="match status" value="1"/>
</dbReference>
<comment type="caution">
    <text evidence="6">The sequence shown here is derived from an EMBL/GenBank/DDBJ whole genome shotgun (WGS) entry which is preliminary data.</text>
</comment>
<dbReference type="PANTHER" id="PTHR47506">
    <property type="entry name" value="TRANSCRIPTIONAL REGULATORY PROTEIN"/>
    <property type="match status" value="1"/>
</dbReference>
<dbReference type="InterPro" id="IPR001647">
    <property type="entry name" value="HTH_TetR"/>
</dbReference>
<evidence type="ECO:0000256" key="2">
    <source>
        <dbReference type="ARBA" id="ARBA00023125"/>
    </source>
</evidence>
<accession>A0A2U2HNU7</accession>
<dbReference type="Pfam" id="PF00440">
    <property type="entry name" value="TetR_N"/>
    <property type="match status" value="1"/>
</dbReference>
<feature type="domain" description="HTH tetR-type" evidence="4">
    <location>
        <begin position="18"/>
        <end position="54"/>
    </location>
</feature>
<dbReference type="EMBL" id="PXWF02000108">
    <property type="protein sequence ID" value="PWF49173.1"/>
    <property type="molecule type" value="Genomic_DNA"/>
</dbReference>
<gene>
    <name evidence="6" type="ORF">C7C56_008020</name>
</gene>
<feature type="domain" description="Transcriptional regulator LmrA/YxaF-like C-terminal" evidence="5">
    <location>
        <begin position="83"/>
        <end position="184"/>
    </location>
</feature>
<evidence type="ECO:0000259" key="4">
    <source>
        <dbReference type="Pfam" id="PF00440"/>
    </source>
</evidence>